<name>A0A923ME75_9BURK</name>
<dbReference type="PROSITE" id="PS50943">
    <property type="entry name" value="HTH_CROC1"/>
    <property type="match status" value="1"/>
</dbReference>
<evidence type="ECO:0000313" key="3">
    <source>
        <dbReference type="Proteomes" id="UP000596827"/>
    </source>
</evidence>
<keyword evidence="3" id="KW-1185">Reference proteome</keyword>
<protein>
    <submittedName>
        <fullName evidence="2">Helix-turn-helix domain-containing protein</fullName>
    </submittedName>
</protein>
<proteinExistence type="predicted"/>
<dbReference type="GO" id="GO:0003677">
    <property type="term" value="F:DNA binding"/>
    <property type="evidence" value="ECO:0007669"/>
    <property type="project" value="InterPro"/>
</dbReference>
<evidence type="ECO:0000259" key="1">
    <source>
        <dbReference type="PROSITE" id="PS50943"/>
    </source>
</evidence>
<comment type="caution">
    <text evidence="2">The sequence shown here is derived from an EMBL/GenBank/DDBJ whole genome shotgun (WGS) entry which is preliminary data.</text>
</comment>
<dbReference type="CDD" id="cd00093">
    <property type="entry name" value="HTH_XRE"/>
    <property type="match status" value="1"/>
</dbReference>
<accession>A0A923ME75</accession>
<evidence type="ECO:0000313" key="2">
    <source>
        <dbReference type="EMBL" id="MBC5767669.1"/>
    </source>
</evidence>
<organism evidence="2 3">
    <name type="scientific">Ramlibacter albus</name>
    <dbReference type="NCBI Taxonomy" id="2079448"/>
    <lineage>
        <taxon>Bacteria</taxon>
        <taxon>Pseudomonadati</taxon>
        <taxon>Pseudomonadota</taxon>
        <taxon>Betaproteobacteria</taxon>
        <taxon>Burkholderiales</taxon>
        <taxon>Comamonadaceae</taxon>
        <taxon>Ramlibacter</taxon>
    </lineage>
</organism>
<gene>
    <name evidence="2" type="ORF">H8R02_24605</name>
</gene>
<dbReference type="Gene3D" id="1.10.260.40">
    <property type="entry name" value="lambda repressor-like DNA-binding domains"/>
    <property type="match status" value="1"/>
</dbReference>
<dbReference type="Proteomes" id="UP000596827">
    <property type="component" value="Unassembled WGS sequence"/>
</dbReference>
<feature type="domain" description="HTH cro/C1-type" evidence="1">
    <location>
        <begin position="21"/>
        <end position="73"/>
    </location>
</feature>
<dbReference type="InterPro" id="IPR010982">
    <property type="entry name" value="Lambda_DNA-bd_dom_sf"/>
</dbReference>
<reference evidence="2" key="1">
    <citation type="submission" date="2020-08" db="EMBL/GenBank/DDBJ databases">
        <title>Ramlibacter sp. GTP1 16S ribosomal RNA gene genome sequencing and assembly.</title>
        <authorList>
            <person name="Kang M."/>
        </authorList>
    </citation>
    <scope>NUCLEOTIDE SEQUENCE</scope>
    <source>
        <strain evidence="2">GTP1</strain>
    </source>
</reference>
<dbReference type="SMART" id="SM00530">
    <property type="entry name" value="HTH_XRE"/>
    <property type="match status" value="1"/>
</dbReference>
<dbReference type="RefSeq" id="WP_187084161.1">
    <property type="nucleotide sequence ID" value="NZ_JACORU010000012.1"/>
</dbReference>
<dbReference type="AlphaFoldDB" id="A0A923ME75"/>
<dbReference type="Pfam" id="PF13560">
    <property type="entry name" value="HTH_31"/>
    <property type="match status" value="1"/>
</dbReference>
<dbReference type="EMBL" id="JACORU010000012">
    <property type="protein sequence ID" value="MBC5767669.1"/>
    <property type="molecule type" value="Genomic_DNA"/>
</dbReference>
<sequence length="105" mass="11523">MPSDARLATADELCRELGTRLREQRLALLLTQEELAQRAGVSGGAIKKLEKDGQGHVLSLVRVAMALGLAGELDSLFSLKQATSIADMERAERAKRRRAPRRRAT</sequence>
<dbReference type="InterPro" id="IPR001387">
    <property type="entry name" value="Cro/C1-type_HTH"/>
</dbReference>
<dbReference type="SUPFAM" id="SSF47413">
    <property type="entry name" value="lambda repressor-like DNA-binding domains"/>
    <property type="match status" value="1"/>
</dbReference>